<evidence type="ECO:0000313" key="2">
    <source>
        <dbReference type="Proteomes" id="UP001157974"/>
    </source>
</evidence>
<dbReference type="GO" id="GO:0016787">
    <property type="term" value="F:hydrolase activity"/>
    <property type="evidence" value="ECO:0007669"/>
    <property type="project" value="UniProtKB-ARBA"/>
</dbReference>
<dbReference type="Proteomes" id="UP001157974">
    <property type="component" value="Unassembled WGS sequence"/>
</dbReference>
<evidence type="ECO:0008006" key="3">
    <source>
        <dbReference type="Google" id="ProtNLM"/>
    </source>
</evidence>
<dbReference type="InterPro" id="IPR002591">
    <property type="entry name" value="Phosphodiest/P_Trfase"/>
</dbReference>
<protein>
    <recommendedName>
        <fullName evidence="3">Alkaline phosphatase family protein</fullName>
    </recommendedName>
</protein>
<keyword evidence="2" id="KW-1185">Reference proteome</keyword>
<dbReference type="EMBL" id="JAMWBK010000004">
    <property type="protein sequence ID" value="KAJ8905769.1"/>
    <property type="molecule type" value="Genomic_DNA"/>
</dbReference>
<reference evidence="1 2" key="1">
    <citation type="journal article" date="2023" name="Nat. Commun.">
        <title>Origin of minicircular mitochondrial genomes in red algae.</title>
        <authorList>
            <person name="Lee Y."/>
            <person name="Cho C.H."/>
            <person name="Lee Y.M."/>
            <person name="Park S.I."/>
            <person name="Yang J.H."/>
            <person name="West J.A."/>
            <person name="Bhattacharya D."/>
            <person name="Yoon H.S."/>
        </authorList>
    </citation>
    <scope>NUCLEOTIDE SEQUENCE [LARGE SCALE GENOMIC DNA]</scope>
    <source>
        <strain evidence="1 2">CCMP1338</strain>
        <tissue evidence="1">Whole cell</tissue>
    </source>
</reference>
<gene>
    <name evidence="1" type="ORF">NDN08_002274</name>
</gene>
<comment type="caution">
    <text evidence="1">The sequence shown here is derived from an EMBL/GenBank/DDBJ whole genome shotgun (WGS) entry which is preliminary data.</text>
</comment>
<dbReference type="PANTHER" id="PTHR10151:SF120">
    <property type="entry name" value="BIS(5'-ADENOSYL)-TRIPHOSPHATASE"/>
    <property type="match status" value="1"/>
</dbReference>
<dbReference type="AlphaFoldDB" id="A0AAV8UUP1"/>
<accession>A0AAV8UUP1</accession>
<dbReference type="SUPFAM" id="SSF53649">
    <property type="entry name" value="Alkaline phosphatase-like"/>
    <property type="match status" value="1"/>
</dbReference>
<name>A0AAV8UUP1_9RHOD</name>
<evidence type="ECO:0000313" key="1">
    <source>
        <dbReference type="EMBL" id="KAJ8905769.1"/>
    </source>
</evidence>
<proteinExistence type="predicted"/>
<dbReference type="Gene3D" id="3.40.720.10">
    <property type="entry name" value="Alkaline Phosphatase, subunit A"/>
    <property type="match status" value="1"/>
</dbReference>
<organism evidence="1 2">
    <name type="scientific">Rhodosorus marinus</name>
    <dbReference type="NCBI Taxonomy" id="101924"/>
    <lineage>
        <taxon>Eukaryota</taxon>
        <taxon>Rhodophyta</taxon>
        <taxon>Stylonematophyceae</taxon>
        <taxon>Stylonematales</taxon>
        <taxon>Stylonemataceae</taxon>
        <taxon>Rhodosorus</taxon>
    </lineage>
</organism>
<dbReference type="InterPro" id="IPR017850">
    <property type="entry name" value="Alkaline_phosphatase_core_sf"/>
</dbReference>
<sequence>MCVEPGGGGAKKTVVLNVVALTKDYLSEEDTPNMWNFTNGGGDAVNLMPPLPAVTCVSQATYLTGVNPSEHGVTANGYYDEELKQIVNWHQSAGNVKAERLYAKLKKADPNATVFVHTWWHSMYDENIDYCVTVRPEYCSNGKKIPNSYTKPHSMRDQLHQKFGKYPLHRFWGPLTSIQSSRWIANTAMEVDKMHDPTLTMIYLPHLDYSLQKYGTDKRMKHVKEDLKMIDEVVGDLVSYYRGKEAEVVILSEYGISPVTRAVDINRVLRKAGYISVIKERQGETLDYGASRAFATVEHQVAHVHVNDKTATEDVRKLLLGVDGIAKVLSESEMDQTYHAGRCGDLLCVAEPDSWFTYYFWEEEKMAPDYAHCVDIHTKPGYDPTEMFLRFDKPVQLFGLIHLVFKAVLSQLVGIRTLVDATPTERASEIRGSHGTLPTEEKYMPLLSNRTIRELVGHDRSVPVPATDVCSLLMKVLLGK</sequence>
<dbReference type="Pfam" id="PF01663">
    <property type="entry name" value="Phosphodiest"/>
    <property type="match status" value="1"/>
</dbReference>
<dbReference type="PANTHER" id="PTHR10151">
    <property type="entry name" value="ECTONUCLEOTIDE PYROPHOSPHATASE/PHOSPHODIESTERASE"/>
    <property type="match status" value="1"/>
</dbReference>